<name>A0A328AR24_9CAUL</name>
<accession>A0A328AR24</accession>
<sequence length="252" mass="26825">MSSMVMVHGAFCGGWAFERFRRPFEQAGWTVAAPDLPGHAATDPPDAVCGLSMRHYADAVADTCARQSAPPVLVGHSLGGLVALMAARRTPVRALVLFAPSAPWGVTGFSMEEAATAFGVQMLGPFPTGAMEPDADIMRRFSLDKVSKADARALIARMRRESAKALSETLNWWLDPFMTTSLGAGASAPSLVLVGDQDRVHPPATVRQTAARIGGDLRVLASKSHWPFLEAGWEAVADDVLSWLAGQERAAA</sequence>
<evidence type="ECO:0000259" key="1">
    <source>
        <dbReference type="Pfam" id="PF12697"/>
    </source>
</evidence>
<dbReference type="Proteomes" id="UP000249725">
    <property type="component" value="Unassembled WGS sequence"/>
</dbReference>
<dbReference type="InterPro" id="IPR029058">
    <property type="entry name" value="AB_hydrolase_fold"/>
</dbReference>
<organism evidence="2 3">
    <name type="scientific">Phenylobacterium deserti</name>
    <dbReference type="NCBI Taxonomy" id="1914756"/>
    <lineage>
        <taxon>Bacteria</taxon>
        <taxon>Pseudomonadati</taxon>
        <taxon>Pseudomonadota</taxon>
        <taxon>Alphaproteobacteria</taxon>
        <taxon>Caulobacterales</taxon>
        <taxon>Caulobacteraceae</taxon>
        <taxon>Phenylobacterium</taxon>
    </lineage>
</organism>
<dbReference type="Gene3D" id="3.40.50.1820">
    <property type="entry name" value="alpha/beta hydrolase"/>
    <property type="match status" value="1"/>
</dbReference>
<evidence type="ECO:0000313" key="2">
    <source>
        <dbReference type="EMBL" id="RAK57039.1"/>
    </source>
</evidence>
<keyword evidence="2" id="KW-0378">Hydrolase</keyword>
<dbReference type="Pfam" id="PF12697">
    <property type="entry name" value="Abhydrolase_6"/>
    <property type="match status" value="1"/>
</dbReference>
<feature type="domain" description="AB hydrolase-1" evidence="1">
    <location>
        <begin position="5"/>
        <end position="238"/>
    </location>
</feature>
<dbReference type="InterPro" id="IPR050228">
    <property type="entry name" value="Carboxylesterase_BioH"/>
</dbReference>
<keyword evidence="3" id="KW-1185">Reference proteome</keyword>
<dbReference type="PANTHER" id="PTHR43194:SF2">
    <property type="entry name" value="PEROXISOMAL MEMBRANE PROTEIN LPX1"/>
    <property type="match status" value="1"/>
</dbReference>
<dbReference type="GO" id="GO:0016787">
    <property type="term" value="F:hydrolase activity"/>
    <property type="evidence" value="ECO:0007669"/>
    <property type="project" value="UniProtKB-KW"/>
</dbReference>
<dbReference type="AlphaFoldDB" id="A0A328AR24"/>
<dbReference type="EMBL" id="QFYR01000001">
    <property type="protein sequence ID" value="RAK57039.1"/>
    <property type="molecule type" value="Genomic_DNA"/>
</dbReference>
<reference evidence="3" key="1">
    <citation type="submission" date="2018-05" db="EMBL/GenBank/DDBJ databases">
        <authorList>
            <person name="Li X."/>
        </authorList>
    </citation>
    <scope>NUCLEOTIDE SEQUENCE [LARGE SCALE GENOMIC DNA]</scope>
    <source>
        <strain evidence="3">YIM 73061</strain>
    </source>
</reference>
<dbReference type="InterPro" id="IPR000073">
    <property type="entry name" value="AB_hydrolase_1"/>
</dbReference>
<evidence type="ECO:0000313" key="3">
    <source>
        <dbReference type="Proteomes" id="UP000249725"/>
    </source>
</evidence>
<protein>
    <submittedName>
        <fullName evidence="2">Alpha/beta hydrolase</fullName>
    </submittedName>
</protein>
<dbReference type="OrthoDB" id="9814966at2"/>
<comment type="caution">
    <text evidence="2">The sequence shown here is derived from an EMBL/GenBank/DDBJ whole genome shotgun (WGS) entry which is preliminary data.</text>
</comment>
<gene>
    <name evidence="2" type="ORF">DJ018_03515</name>
</gene>
<dbReference type="PRINTS" id="PR00111">
    <property type="entry name" value="ABHYDROLASE"/>
</dbReference>
<dbReference type="SUPFAM" id="SSF53474">
    <property type="entry name" value="alpha/beta-Hydrolases"/>
    <property type="match status" value="1"/>
</dbReference>
<dbReference type="RefSeq" id="WP_111513491.1">
    <property type="nucleotide sequence ID" value="NZ_QFYR01000001.1"/>
</dbReference>
<dbReference type="PANTHER" id="PTHR43194">
    <property type="entry name" value="HYDROLASE ALPHA/BETA FOLD FAMILY"/>
    <property type="match status" value="1"/>
</dbReference>
<proteinExistence type="predicted"/>